<name>A0A8J3INX0_9CHLR</name>
<dbReference type="PANTHER" id="PTHR43214">
    <property type="entry name" value="TWO-COMPONENT RESPONSE REGULATOR"/>
    <property type="match status" value="1"/>
</dbReference>
<evidence type="ECO:0000259" key="4">
    <source>
        <dbReference type="PROSITE" id="PS50043"/>
    </source>
</evidence>
<keyword evidence="7" id="KW-1185">Reference proteome</keyword>
<dbReference type="PROSITE" id="PS50110">
    <property type="entry name" value="RESPONSE_REGULATORY"/>
    <property type="match status" value="1"/>
</dbReference>
<dbReference type="InterPro" id="IPR016032">
    <property type="entry name" value="Sig_transdc_resp-reg_C-effctor"/>
</dbReference>
<dbReference type="PRINTS" id="PR00038">
    <property type="entry name" value="HTHLUXR"/>
</dbReference>
<reference evidence="6" key="1">
    <citation type="submission" date="2020-10" db="EMBL/GenBank/DDBJ databases">
        <title>Taxonomic study of unclassified bacteria belonging to the class Ktedonobacteria.</title>
        <authorList>
            <person name="Yabe S."/>
            <person name="Wang C.M."/>
            <person name="Zheng Y."/>
            <person name="Sakai Y."/>
            <person name="Cavaletti L."/>
            <person name="Monciardini P."/>
            <person name="Donadio S."/>
        </authorList>
    </citation>
    <scope>NUCLEOTIDE SEQUENCE</scope>
    <source>
        <strain evidence="6">ID150040</strain>
    </source>
</reference>
<dbReference type="InterPro" id="IPR058245">
    <property type="entry name" value="NreC/VraR/RcsB-like_REC"/>
</dbReference>
<dbReference type="Gene3D" id="3.40.50.2300">
    <property type="match status" value="1"/>
</dbReference>
<dbReference type="PANTHER" id="PTHR43214:SF43">
    <property type="entry name" value="TWO-COMPONENT RESPONSE REGULATOR"/>
    <property type="match status" value="1"/>
</dbReference>
<protein>
    <submittedName>
        <fullName evidence="6">DNA-binding response regulator</fullName>
    </submittedName>
</protein>
<dbReference type="InterPro" id="IPR039420">
    <property type="entry name" value="WalR-like"/>
</dbReference>
<dbReference type="RefSeq" id="WP_220209818.1">
    <property type="nucleotide sequence ID" value="NZ_BNJK01000002.1"/>
</dbReference>
<feature type="domain" description="Response regulatory" evidence="5">
    <location>
        <begin position="4"/>
        <end position="120"/>
    </location>
</feature>
<dbReference type="GO" id="GO:0006355">
    <property type="term" value="P:regulation of DNA-templated transcription"/>
    <property type="evidence" value="ECO:0007669"/>
    <property type="project" value="InterPro"/>
</dbReference>
<organism evidence="6 7">
    <name type="scientific">Reticulibacter mediterranei</name>
    <dbReference type="NCBI Taxonomy" id="2778369"/>
    <lineage>
        <taxon>Bacteria</taxon>
        <taxon>Bacillati</taxon>
        <taxon>Chloroflexota</taxon>
        <taxon>Ktedonobacteria</taxon>
        <taxon>Ktedonobacterales</taxon>
        <taxon>Reticulibacteraceae</taxon>
        <taxon>Reticulibacter</taxon>
    </lineage>
</organism>
<dbReference type="EMBL" id="BNJK01000002">
    <property type="protein sequence ID" value="GHO99164.1"/>
    <property type="molecule type" value="Genomic_DNA"/>
</dbReference>
<dbReference type="SUPFAM" id="SSF46894">
    <property type="entry name" value="C-terminal effector domain of the bipartite response regulators"/>
    <property type="match status" value="1"/>
</dbReference>
<dbReference type="Proteomes" id="UP000597444">
    <property type="component" value="Unassembled WGS sequence"/>
</dbReference>
<dbReference type="GO" id="GO:0000160">
    <property type="term" value="P:phosphorelay signal transduction system"/>
    <property type="evidence" value="ECO:0007669"/>
    <property type="project" value="InterPro"/>
</dbReference>
<keyword evidence="1 3" id="KW-0597">Phosphoprotein</keyword>
<accession>A0A8J3INX0</accession>
<dbReference type="AlphaFoldDB" id="A0A8J3INX0"/>
<dbReference type="GO" id="GO:0003677">
    <property type="term" value="F:DNA binding"/>
    <property type="evidence" value="ECO:0007669"/>
    <property type="project" value="UniProtKB-KW"/>
</dbReference>
<dbReference type="SUPFAM" id="SSF52172">
    <property type="entry name" value="CheY-like"/>
    <property type="match status" value="1"/>
</dbReference>
<dbReference type="InterPro" id="IPR011006">
    <property type="entry name" value="CheY-like_superfamily"/>
</dbReference>
<keyword evidence="2 6" id="KW-0238">DNA-binding</keyword>
<dbReference type="Pfam" id="PF00072">
    <property type="entry name" value="Response_reg"/>
    <property type="match status" value="1"/>
</dbReference>
<dbReference type="InterPro" id="IPR000792">
    <property type="entry name" value="Tscrpt_reg_LuxR_C"/>
</dbReference>
<dbReference type="CDD" id="cd17535">
    <property type="entry name" value="REC_NarL-like"/>
    <property type="match status" value="1"/>
</dbReference>
<proteinExistence type="predicted"/>
<dbReference type="SMART" id="SM00421">
    <property type="entry name" value="HTH_LUXR"/>
    <property type="match status" value="1"/>
</dbReference>
<gene>
    <name evidence="6" type="ORF">KSF_092120</name>
</gene>
<dbReference type="PROSITE" id="PS50043">
    <property type="entry name" value="HTH_LUXR_2"/>
    <property type="match status" value="1"/>
</dbReference>
<evidence type="ECO:0000259" key="5">
    <source>
        <dbReference type="PROSITE" id="PS50110"/>
    </source>
</evidence>
<comment type="caution">
    <text evidence="6">The sequence shown here is derived from an EMBL/GenBank/DDBJ whole genome shotgun (WGS) entry which is preliminary data.</text>
</comment>
<evidence type="ECO:0000313" key="7">
    <source>
        <dbReference type="Proteomes" id="UP000597444"/>
    </source>
</evidence>
<sequence>MAIRVLLADDHSVVRQGLRMFLALDGEIEVVAEAADGAEAVALARRHQPDVVVMDLLMPNMDGITATTLIRRELPDTEVLALTSVLEDASVVGAVRAGAIGYLLKDAQAPELCQAIKAAAAGQVQLTPKAAARLMQALNAPPSEQVQALTERETEVLRLLAQGQTNKQIARTLSITEKTTKTHVSNILSKLGVQSRTQATLYAIRAGLVATSS</sequence>
<dbReference type="InterPro" id="IPR001789">
    <property type="entry name" value="Sig_transdc_resp-reg_receiver"/>
</dbReference>
<dbReference type="SMART" id="SM00448">
    <property type="entry name" value="REC"/>
    <property type="match status" value="1"/>
</dbReference>
<feature type="domain" description="HTH luxR-type" evidence="4">
    <location>
        <begin position="142"/>
        <end position="207"/>
    </location>
</feature>
<feature type="modified residue" description="4-aspartylphosphate" evidence="3">
    <location>
        <position position="55"/>
    </location>
</feature>
<evidence type="ECO:0000256" key="2">
    <source>
        <dbReference type="ARBA" id="ARBA00023125"/>
    </source>
</evidence>
<dbReference type="CDD" id="cd06170">
    <property type="entry name" value="LuxR_C_like"/>
    <property type="match status" value="1"/>
</dbReference>
<evidence type="ECO:0000256" key="3">
    <source>
        <dbReference type="PROSITE-ProRule" id="PRU00169"/>
    </source>
</evidence>
<evidence type="ECO:0000256" key="1">
    <source>
        <dbReference type="ARBA" id="ARBA00022553"/>
    </source>
</evidence>
<evidence type="ECO:0000313" key="6">
    <source>
        <dbReference type="EMBL" id="GHO99164.1"/>
    </source>
</evidence>
<dbReference type="Pfam" id="PF00196">
    <property type="entry name" value="GerE"/>
    <property type="match status" value="1"/>
</dbReference>